<dbReference type="Proteomes" id="UP000657385">
    <property type="component" value="Unassembled WGS sequence"/>
</dbReference>
<reference evidence="2" key="1">
    <citation type="submission" date="2020-11" db="EMBL/GenBank/DDBJ databases">
        <title>Isolation and identification of active actinomycetes.</title>
        <authorList>
            <person name="Yu B."/>
        </authorList>
    </citation>
    <scope>NUCLEOTIDE SEQUENCE</scope>
    <source>
        <strain evidence="2">NEAU-YB345</strain>
    </source>
</reference>
<dbReference type="SUPFAM" id="SSF46785">
    <property type="entry name" value="Winged helix' DNA-binding domain"/>
    <property type="match status" value="1"/>
</dbReference>
<dbReference type="RefSeq" id="WP_196193779.1">
    <property type="nucleotide sequence ID" value="NZ_JADPRT010000004.1"/>
</dbReference>
<dbReference type="Pfam" id="PF12840">
    <property type="entry name" value="HTH_20"/>
    <property type="match status" value="1"/>
</dbReference>
<dbReference type="InterPro" id="IPR001845">
    <property type="entry name" value="HTH_ArsR_DNA-bd_dom"/>
</dbReference>
<evidence type="ECO:0000313" key="2">
    <source>
        <dbReference type="EMBL" id="MBF9068607.1"/>
    </source>
</evidence>
<dbReference type="CDD" id="cd00090">
    <property type="entry name" value="HTH_ARSR"/>
    <property type="match status" value="1"/>
</dbReference>
<dbReference type="InterPro" id="IPR011991">
    <property type="entry name" value="ArsR-like_HTH"/>
</dbReference>
<dbReference type="Gene3D" id="1.10.10.10">
    <property type="entry name" value="Winged helix-like DNA-binding domain superfamily/Winged helix DNA-binding domain"/>
    <property type="match status" value="1"/>
</dbReference>
<comment type="caution">
    <text evidence="2">The sequence shown here is derived from an EMBL/GenBank/DDBJ whole genome shotgun (WGS) entry which is preliminary data.</text>
</comment>
<accession>A0A931B4M0</accession>
<evidence type="ECO:0000313" key="3">
    <source>
        <dbReference type="Proteomes" id="UP000657385"/>
    </source>
</evidence>
<feature type="domain" description="HTH arsR-type" evidence="1">
    <location>
        <begin position="5"/>
        <end position="91"/>
    </location>
</feature>
<protein>
    <submittedName>
        <fullName evidence="2">Helix-turn-helix domain-containing protein</fullName>
    </submittedName>
</protein>
<dbReference type="InterPro" id="IPR036390">
    <property type="entry name" value="WH_DNA-bd_sf"/>
</dbReference>
<evidence type="ECO:0000259" key="1">
    <source>
        <dbReference type="SMART" id="SM00418"/>
    </source>
</evidence>
<dbReference type="GO" id="GO:0003700">
    <property type="term" value="F:DNA-binding transcription factor activity"/>
    <property type="evidence" value="ECO:0007669"/>
    <property type="project" value="InterPro"/>
</dbReference>
<dbReference type="EMBL" id="JADPRT010000004">
    <property type="protein sequence ID" value="MBF9068607.1"/>
    <property type="molecule type" value="Genomic_DNA"/>
</dbReference>
<organism evidence="2 3">
    <name type="scientific">Streptacidiphilus fuscans</name>
    <dbReference type="NCBI Taxonomy" id="2789292"/>
    <lineage>
        <taxon>Bacteria</taxon>
        <taxon>Bacillati</taxon>
        <taxon>Actinomycetota</taxon>
        <taxon>Actinomycetes</taxon>
        <taxon>Kitasatosporales</taxon>
        <taxon>Streptomycetaceae</taxon>
        <taxon>Streptacidiphilus</taxon>
    </lineage>
</organism>
<proteinExistence type="predicted"/>
<dbReference type="SMART" id="SM00418">
    <property type="entry name" value="HTH_ARSR"/>
    <property type="match status" value="1"/>
</dbReference>
<dbReference type="InterPro" id="IPR036388">
    <property type="entry name" value="WH-like_DNA-bd_sf"/>
</dbReference>
<keyword evidence="3" id="KW-1185">Reference proteome</keyword>
<dbReference type="Gene3D" id="6.10.140.2180">
    <property type="match status" value="1"/>
</dbReference>
<gene>
    <name evidence="2" type="ORF">I2501_11255</name>
</gene>
<name>A0A931B4M0_9ACTN</name>
<dbReference type="AlphaFoldDB" id="A0A931B4M0"/>
<sequence length="180" mass="19890">MDSLELFAHPVRLRIIHALRGGRTLTTSQLCERIPDTSKATVYRHVDQLAGAGVLEVAEERRVRGAVERGYRLRQEKASVDAETLASLTADDHRHAFTAAMATLIAEFSGYLDQPAADPLADLVGYRQHGIWLSREELTTLIGALQQAIVPLLANEPTPERARYLLSPILFPVEQPESPS</sequence>